<dbReference type="Pfam" id="PF13087">
    <property type="entry name" value="AAA_12"/>
    <property type="match status" value="1"/>
</dbReference>
<feature type="compositionally biased region" description="Basic and acidic residues" evidence="2">
    <location>
        <begin position="2624"/>
        <end position="2636"/>
    </location>
</feature>
<dbReference type="Proteomes" id="UP000824219">
    <property type="component" value="Linkage Group LG18"/>
</dbReference>
<dbReference type="PANTHER" id="PTHR10887">
    <property type="entry name" value="DNA2/NAM7 HELICASE FAMILY"/>
    <property type="match status" value="1"/>
</dbReference>
<dbReference type="InterPro" id="IPR024481">
    <property type="entry name" value="Helicase_Sen1_N"/>
</dbReference>
<feature type="coiled-coil region" evidence="1">
    <location>
        <begin position="2243"/>
        <end position="2277"/>
    </location>
</feature>
<reference evidence="6 7" key="1">
    <citation type="submission" date="2021-06" db="EMBL/GenBank/DDBJ databases">
        <title>Chromosome-level genome assembly of the red-tail catfish (Hemibagrus wyckioides).</title>
        <authorList>
            <person name="Shao F."/>
        </authorList>
    </citation>
    <scope>NUCLEOTIDE SEQUENCE [LARGE SCALE GENOMIC DNA]</scope>
    <source>
        <strain evidence="6">EC202008001</strain>
        <tissue evidence="6">Blood</tissue>
    </source>
</reference>
<name>A0A9D3NEN9_9TELE</name>
<evidence type="ECO:0000313" key="7">
    <source>
        <dbReference type="Proteomes" id="UP000824219"/>
    </source>
</evidence>
<feature type="compositionally biased region" description="Basic and acidic residues" evidence="2">
    <location>
        <begin position="1561"/>
        <end position="1570"/>
    </location>
</feature>
<dbReference type="Pfam" id="PF12726">
    <property type="entry name" value="SEN1_N"/>
    <property type="match status" value="1"/>
</dbReference>
<feature type="region of interest" description="Disordered" evidence="2">
    <location>
        <begin position="1506"/>
        <end position="1613"/>
    </location>
</feature>
<dbReference type="CDD" id="cd18808">
    <property type="entry name" value="SF1_C_Upf1"/>
    <property type="match status" value="1"/>
</dbReference>
<feature type="compositionally biased region" description="Polar residues" evidence="2">
    <location>
        <begin position="1017"/>
        <end position="1027"/>
    </location>
</feature>
<sequence length="2699" mass="297218">MLGGRALWRAGTREGGRELWRAGTREGRRALWRAGTREGRRALWRAGTREGGRALWRAGTRESGRAGALAGGRFGGRARGRAGGSFGGRARGRAGGSFGGRARGRAGGSFGGRARGRAGGSFGGRAGGRAGGSFAGGHEGGPAGALAGGHEGGPAGALAGGHEGGPAGALAGGHEGGPAGALAGGPAGALAGGHEGGPAGALAGGDEGVGCTVSMETCRWCTASPENDVAVIEVLKRYCTGQMSPKEKDDANSDFIYCLECVVKYHQAREMVPALHKRLWELETARLLEVFRKMLEADLEDDDLFFVENGYEQRVSAVTPEEFHNQLRFPLMEVLKYPYLLCHKELCEMVVDVICKMEDMKNPLPVHDQYQGTYLLMVHPNEIVRRWAIATARSLGRVDRDNYYDLQEVFSCMFYVIDLGITVDFLNMDDSYYSGKMNVLQPHLFDSKNKKSYWLGICMLLMQLDSQAMDSLLMGPEGQTSIPQCIINTMNDCNKDDDLDPFWPALHCFLVILDRLGSKIWGQIEPLDAFKAITKAGSYIAKIENIREQTAGTRVKVEPENHDDLMSCSQIVYGCYTTERTSRLLDCSSGNSDTSGNAIFEEMSCLVNVLQSEMGQSMRVYGSTFLWFIPFVRSLMELTALNSICIGEVIHYLENNVDKNVLSGRIRTCDKVTEFFIRILVDVINLHLSNGCMERLSYFTHIWVDMVMQCATLSDDFCTTRGVYSTSHFGRGTQMPAVGVGAMSQACTKLIRSLLKEGGRTGTVPESAHFLDIINRHLRGLSSKGWNLPKSEYENLKKCLVRLVKVITERSAVSNDVLPCAPPTPPSDPFENVISYPSSTLTPPLQQVETKDALVGPCGPAGTTNFIKDEPPWDHGECQSFFDGHEEMINVKKEPYNQTPISESRPHTEGIHITPGKLQEIRSRLTVQNLSKIQAIAKRRFKTEDEQGECSGMKEIVHASSVSPQPSTSKSKVPDTARLSKSLKKELNDDNDDEPLDVQRNRLKRSLQSSKEDSTDTRQISIQLSSTAKQIHESSIITISDDEVSSNGQNLLEKMDARDPVLDLDSSKSPGRDYDDLSESQVFEFETQAHMASVWNEPHSDITGLTKKHELENDSKACSSHHAVEPMQTQPVSDEDTEKACLHVEAQICKQQQPQKPISSSMWEPPMRSSNENCDFIKSNHSKGPTEKTALPEKKGKQWLSKKPPVIAPLSQKIKKRCWSHDTISKDPVKPCSSTMLTSTSVESPSTAAPSRGSCASFVVPPSTAAPSRGSCASSVTSPSTAAPSRGSCASSVASPSTAAPSRGSCASSVTSPSTAAPSRGSCASSVTSPSTAAPSRGSCASSVTSPSTAAPSRGSCASPVASPSTAAPSRGPCASSVASPSTAAPSRGSCASSVASPSTTAPSRGSSASTVAPLRSTPAIVPPKKVRKRVAPELPAELLGLKKKERKAFDFSQRSLVSLGKLRSHGQNVHVEPQQKSKRLRKHKVGVKKGKKLLASQDLQYFRQRRSMLQKPTSATPVVAKSNQRPVPENLPKLNSANETVEEPEDEEDDYSFLPCSQPDPDRRMDNKTDTTQVNTSLSNDSKKAISDWESSKSKDFSSLQNNKCAGGSMAEGAESREENFDDEWMSFTQNEPTDMELCSQMEQMEEQYFENIMVTGCARMDNDSGNQPNISEAITSVPLKPVTCNTLQKPLPDASTSTTTNDHLFVNPNMLTECQKKAKPTTKIYNKSCSRTAFLAKEMGKVANPVPAANVAKAKVARPPPSMPPPPAMSSSAMPPPAMPSPLLPKTTTLLPRPILHTANQASKSFSNVTFASHVPSYKTYARPETPVSVQTPTMDQGRRFDNSPVYDQFYLKRAILKWEFRMFENYKSFGAPQDLCPFRLKEVPTTFSSCTDYFNTLYPLLLLNTFEEMVNEWYVRKIRIELKVQGIEYSNRVATASFTASLNAEQEVKQLYPKDEDLVLLYLPENIGAYANDEQDVPDLCPHFGCVLRSSVLNNGGQFSTLNITIQTFGNVSSVNTQSVRCELIGSLVSTLREFRALNLLPKSKMMHPLILKPDIKFYAPCQDGLPNIDMPEYNSEQAKAISCGVAMVKRKQNTPKILLIHGPPGTGKSKIIVGMLHRLLSDPVSLSASRRPRILLCTPSNAAIDNLMKKIIIVFKEKCMDIRSPQGNCGDIKLVRLGSERAISKELKPFSLDCQVRKVLEKAQHKGDLDIQRKKEELDKKIEMVSQQCALTDKKSNMFEQLNNKKMFYLNERKNLSRQLNELRNKKQSVQSRLLLDAHVICCTLSTSGSGLLESAFRRLGHEPFSCVIIDEAGQAKETETLIPLLYRCQNLILVGDPMQLPPTVVSQKAKELGYDQSLMARVWKSLFNLNTHLSPSIFLRVQYRMHPDICEFPSKYIYNNNLKSDPETAQKLCSISWPFEAYRVFDVTDGKERKQGDSYSNAKEVKLVVVLYKLLGENHAKRKEKQQMRIGIITPYNAQKQRITEALDNDIDKELKKGIHVEVDTVDGFQGREMDCIIVSCVRASSENGSIGFVANRQRMNVTITRAKSSLYILGHLRTLTEHSDWGALVRDAEKRGARITVNESNFHKVVREVLKPSRPSRRSTHPPIPMSNPACSDGQRDPRTHDRPSDPRLPAPLPASREQDIGNQGFTRPRPPGRSPLDPRRDRSFTRSFRSTSEQHHEHHSSSSRTHRK</sequence>
<evidence type="ECO:0000313" key="6">
    <source>
        <dbReference type="EMBL" id="KAG7320892.1"/>
    </source>
</evidence>
<feature type="region of interest" description="Disordered" evidence="2">
    <location>
        <begin position="2600"/>
        <end position="2699"/>
    </location>
</feature>
<feature type="compositionally biased region" description="Low complexity" evidence="2">
    <location>
        <begin position="1271"/>
        <end position="1404"/>
    </location>
</feature>
<feature type="region of interest" description="Disordered" evidence="2">
    <location>
        <begin position="1466"/>
        <end position="1491"/>
    </location>
</feature>
<organism evidence="6 7">
    <name type="scientific">Hemibagrus wyckioides</name>
    <dbReference type="NCBI Taxonomy" id="337641"/>
    <lineage>
        <taxon>Eukaryota</taxon>
        <taxon>Metazoa</taxon>
        <taxon>Chordata</taxon>
        <taxon>Craniata</taxon>
        <taxon>Vertebrata</taxon>
        <taxon>Euteleostomi</taxon>
        <taxon>Actinopterygii</taxon>
        <taxon>Neopterygii</taxon>
        <taxon>Teleostei</taxon>
        <taxon>Ostariophysi</taxon>
        <taxon>Siluriformes</taxon>
        <taxon>Bagridae</taxon>
        <taxon>Hemibagrus</taxon>
    </lineage>
</organism>
<feature type="compositionally biased region" description="Acidic residues" evidence="2">
    <location>
        <begin position="1541"/>
        <end position="1552"/>
    </location>
</feature>
<feature type="region of interest" description="Disordered" evidence="2">
    <location>
        <begin position="956"/>
        <end position="1027"/>
    </location>
</feature>
<dbReference type="GO" id="GO:0004386">
    <property type="term" value="F:helicase activity"/>
    <property type="evidence" value="ECO:0007669"/>
    <property type="project" value="InterPro"/>
</dbReference>
<feature type="compositionally biased region" description="Pro residues" evidence="2">
    <location>
        <begin position="1760"/>
        <end position="1777"/>
    </location>
</feature>
<feature type="domain" description="DNA2/NAM7 helicase-like C-terminal" evidence="5">
    <location>
        <begin position="2359"/>
        <end position="2561"/>
    </location>
</feature>
<feature type="region of interest" description="Disordered" evidence="2">
    <location>
        <begin position="80"/>
        <end position="173"/>
    </location>
</feature>
<proteinExistence type="predicted"/>
<keyword evidence="1" id="KW-0175">Coiled coil</keyword>
<dbReference type="GO" id="GO:0016604">
    <property type="term" value="C:nuclear body"/>
    <property type="evidence" value="ECO:0007669"/>
    <property type="project" value="TreeGrafter"/>
</dbReference>
<feature type="domain" description="DNA2/NAM7 helicase helicase" evidence="4">
    <location>
        <begin position="2077"/>
        <end position="2352"/>
    </location>
</feature>
<dbReference type="InterPro" id="IPR027417">
    <property type="entry name" value="P-loop_NTPase"/>
</dbReference>
<dbReference type="FunFam" id="3.40.50.300:FF:000810">
    <property type="entry name" value="probable helicase senataxin"/>
    <property type="match status" value="1"/>
</dbReference>
<dbReference type="GO" id="GO:0006369">
    <property type="term" value="P:termination of RNA polymerase II transcription"/>
    <property type="evidence" value="ECO:0007669"/>
    <property type="project" value="TreeGrafter"/>
</dbReference>
<evidence type="ECO:0000256" key="1">
    <source>
        <dbReference type="SAM" id="Coils"/>
    </source>
</evidence>
<feature type="compositionally biased region" description="Polar residues" evidence="2">
    <location>
        <begin position="1232"/>
        <end position="1249"/>
    </location>
</feature>
<feature type="compositionally biased region" description="Polar residues" evidence="2">
    <location>
        <begin position="1571"/>
        <end position="1581"/>
    </location>
</feature>
<keyword evidence="7" id="KW-1185">Reference proteome</keyword>
<evidence type="ECO:0000259" key="3">
    <source>
        <dbReference type="Pfam" id="PF12726"/>
    </source>
</evidence>
<dbReference type="InterPro" id="IPR045055">
    <property type="entry name" value="DNA2/NAM7-like"/>
</dbReference>
<dbReference type="EMBL" id="JAHKSW010000018">
    <property type="protein sequence ID" value="KAG7320892.1"/>
    <property type="molecule type" value="Genomic_DNA"/>
</dbReference>
<feature type="compositionally biased region" description="Basic residues" evidence="2">
    <location>
        <begin position="1477"/>
        <end position="1491"/>
    </location>
</feature>
<accession>A0A9D3NEN9</accession>
<dbReference type="PANTHER" id="PTHR10887:SF495">
    <property type="entry name" value="HELICASE SENATAXIN ISOFORM X1-RELATED"/>
    <property type="match status" value="1"/>
</dbReference>
<dbReference type="SUPFAM" id="SSF52540">
    <property type="entry name" value="P-loop containing nucleoside triphosphate hydrolases"/>
    <property type="match status" value="1"/>
</dbReference>
<evidence type="ECO:0008006" key="8">
    <source>
        <dbReference type="Google" id="ProtNLM"/>
    </source>
</evidence>
<feature type="compositionally biased region" description="Basic and acidic residues" evidence="2">
    <location>
        <begin position="1582"/>
        <end position="1597"/>
    </location>
</feature>
<feature type="region of interest" description="Disordered" evidence="2">
    <location>
        <begin position="1758"/>
        <end position="1777"/>
    </location>
</feature>
<dbReference type="InterPro" id="IPR041679">
    <property type="entry name" value="DNA2/NAM7-like_C"/>
</dbReference>
<feature type="compositionally biased region" description="Basic and acidic residues" evidence="2">
    <location>
        <begin position="1219"/>
        <end position="1229"/>
    </location>
</feature>
<comment type="caution">
    <text evidence="6">The sequence shown here is derived from an EMBL/GenBank/DDBJ whole genome shotgun (WGS) entry which is preliminary data.</text>
</comment>
<dbReference type="CDD" id="cd18042">
    <property type="entry name" value="DEXXQc_SETX"/>
    <property type="match status" value="1"/>
</dbReference>
<feature type="compositionally biased region" description="Low complexity" evidence="2">
    <location>
        <begin position="960"/>
        <end position="971"/>
    </location>
</feature>
<evidence type="ECO:0000259" key="4">
    <source>
        <dbReference type="Pfam" id="PF13086"/>
    </source>
</evidence>
<dbReference type="InterPro" id="IPR047187">
    <property type="entry name" value="SF1_C_Upf1"/>
</dbReference>
<gene>
    <name evidence="6" type="ORF">KOW79_015307</name>
</gene>
<feature type="compositionally biased region" description="Polar residues" evidence="2">
    <location>
        <begin position="1511"/>
        <end position="1526"/>
    </location>
</feature>
<dbReference type="Gene3D" id="3.40.50.300">
    <property type="entry name" value="P-loop containing nucleotide triphosphate hydrolases"/>
    <property type="match status" value="2"/>
</dbReference>
<protein>
    <recommendedName>
        <fullName evidence="8">Senataxin</fullName>
    </recommendedName>
</protein>
<dbReference type="GO" id="GO:0001147">
    <property type="term" value="F:transcription termination site sequence-specific DNA binding"/>
    <property type="evidence" value="ECO:0007669"/>
    <property type="project" value="TreeGrafter"/>
</dbReference>
<feature type="region of interest" description="Disordered" evidence="2">
    <location>
        <begin position="1179"/>
        <end position="1423"/>
    </location>
</feature>
<feature type="compositionally biased region" description="Basic and acidic residues" evidence="2">
    <location>
        <begin position="1184"/>
        <end position="1196"/>
    </location>
</feature>
<evidence type="ECO:0000256" key="2">
    <source>
        <dbReference type="SAM" id="MobiDB-lite"/>
    </source>
</evidence>
<evidence type="ECO:0000259" key="5">
    <source>
        <dbReference type="Pfam" id="PF13087"/>
    </source>
</evidence>
<feature type="domain" description="Helicase Sen1 N-terminal" evidence="3">
    <location>
        <begin position="258"/>
        <end position="548"/>
    </location>
</feature>
<dbReference type="OrthoDB" id="6513042at2759"/>
<dbReference type="InterPro" id="IPR041677">
    <property type="entry name" value="DNA2/NAM7_AAA_11"/>
</dbReference>
<dbReference type="Pfam" id="PF13086">
    <property type="entry name" value="AAA_11"/>
    <property type="match status" value="1"/>
</dbReference>